<dbReference type="Proteomes" id="UP000653099">
    <property type="component" value="Unassembled WGS sequence"/>
</dbReference>
<keyword evidence="1" id="KW-0472">Membrane</keyword>
<sequence>MRVRPVEHFIIVFIPAVVVAVLVDRRLPTLSFVGAVFVGSQFPDLIDKPLAHEFGLIPSGRVFMHSIPTAAPVWLVVAWYGWRTHRSRLSAAFIAGHASHILADNYRSLQGPDPSLPPDMLWPLMDAAPRPPVPYWAGPNSINLHLWTLFSATILTILAYIIVQDVRSHHESGW</sequence>
<feature type="transmembrane region" description="Helical" evidence="1">
    <location>
        <begin position="62"/>
        <end position="82"/>
    </location>
</feature>
<evidence type="ECO:0000313" key="3">
    <source>
        <dbReference type="Proteomes" id="UP000653099"/>
    </source>
</evidence>
<comment type="caution">
    <text evidence="2">The sequence shown here is derived from an EMBL/GenBank/DDBJ whole genome shotgun (WGS) entry which is preliminary data.</text>
</comment>
<reference evidence="2" key="2">
    <citation type="submission" date="2020-09" db="EMBL/GenBank/DDBJ databases">
        <authorList>
            <person name="Sun Q."/>
            <person name="Ohkuma M."/>
        </authorList>
    </citation>
    <scope>NUCLEOTIDE SEQUENCE</scope>
    <source>
        <strain evidence="2">JCM 14359</strain>
    </source>
</reference>
<reference evidence="2" key="1">
    <citation type="journal article" date="2014" name="Int. J. Syst. Evol. Microbiol.">
        <title>Complete genome sequence of Corynebacterium casei LMG S-19264T (=DSM 44701T), isolated from a smear-ripened cheese.</title>
        <authorList>
            <consortium name="US DOE Joint Genome Institute (JGI-PGF)"/>
            <person name="Walter F."/>
            <person name="Albersmeier A."/>
            <person name="Kalinowski J."/>
            <person name="Ruckert C."/>
        </authorList>
    </citation>
    <scope>NUCLEOTIDE SEQUENCE</scope>
    <source>
        <strain evidence="2">JCM 14359</strain>
    </source>
</reference>
<organism evidence="2 3">
    <name type="scientific">Halobellus salinus</name>
    <dbReference type="NCBI Taxonomy" id="931585"/>
    <lineage>
        <taxon>Archaea</taxon>
        <taxon>Methanobacteriati</taxon>
        <taxon>Methanobacteriota</taxon>
        <taxon>Stenosarchaea group</taxon>
        <taxon>Halobacteria</taxon>
        <taxon>Halobacteriales</taxon>
        <taxon>Haloferacaceae</taxon>
        <taxon>Halobellus</taxon>
    </lineage>
</organism>
<dbReference type="EMBL" id="BMOC01000001">
    <property type="protein sequence ID" value="GGI96044.1"/>
    <property type="molecule type" value="Genomic_DNA"/>
</dbReference>
<gene>
    <name evidence="2" type="ORF">GCM10008995_02590</name>
</gene>
<dbReference type="InterPro" id="IPR007404">
    <property type="entry name" value="YdjM-like"/>
</dbReference>
<name>A0A830EC79_9EURY</name>
<keyword evidence="1" id="KW-1133">Transmembrane helix</keyword>
<protein>
    <recommendedName>
        <fullName evidence="4">Metal-dependent hydrolase</fullName>
    </recommendedName>
</protein>
<keyword evidence="1" id="KW-0812">Transmembrane</keyword>
<keyword evidence="3" id="KW-1185">Reference proteome</keyword>
<accession>A0A830EC79</accession>
<dbReference type="AlphaFoldDB" id="A0A830EC79"/>
<evidence type="ECO:0008006" key="4">
    <source>
        <dbReference type="Google" id="ProtNLM"/>
    </source>
</evidence>
<feature type="transmembrane region" description="Helical" evidence="1">
    <location>
        <begin position="144"/>
        <end position="163"/>
    </location>
</feature>
<evidence type="ECO:0000256" key="1">
    <source>
        <dbReference type="SAM" id="Phobius"/>
    </source>
</evidence>
<dbReference type="Pfam" id="PF04307">
    <property type="entry name" value="YdjM"/>
    <property type="match status" value="1"/>
</dbReference>
<evidence type="ECO:0000313" key="2">
    <source>
        <dbReference type="EMBL" id="GGI96044.1"/>
    </source>
</evidence>
<proteinExistence type="predicted"/>
<feature type="transmembrane region" description="Helical" evidence="1">
    <location>
        <begin position="6"/>
        <end position="23"/>
    </location>
</feature>